<evidence type="ECO:0000256" key="1">
    <source>
        <dbReference type="ARBA" id="ARBA00008416"/>
    </source>
</evidence>
<comment type="caution">
    <text evidence="4">The sequence shown here is derived from an EMBL/GenBank/DDBJ whole genome shotgun (WGS) entry which is preliminary data.</text>
</comment>
<dbReference type="EMBL" id="JBHRTP010000024">
    <property type="protein sequence ID" value="MFC3108112.1"/>
    <property type="molecule type" value="Genomic_DNA"/>
</dbReference>
<dbReference type="InterPro" id="IPR003829">
    <property type="entry name" value="Pirin_N_dom"/>
</dbReference>
<dbReference type="InterPro" id="IPR012093">
    <property type="entry name" value="Pirin"/>
</dbReference>
<evidence type="ECO:0000313" key="4">
    <source>
        <dbReference type="EMBL" id="MFC3108112.1"/>
    </source>
</evidence>
<dbReference type="RefSeq" id="WP_390325889.1">
    <property type="nucleotide sequence ID" value="NZ_JBHRTP010000024.1"/>
</dbReference>
<feature type="domain" description="Pirin N-terminal" evidence="3">
    <location>
        <begin position="40"/>
        <end position="130"/>
    </location>
</feature>
<evidence type="ECO:0000313" key="5">
    <source>
        <dbReference type="Proteomes" id="UP001595530"/>
    </source>
</evidence>
<dbReference type="Pfam" id="PF02678">
    <property type="entry name" value="Pirin"/>
    <property type="match status" value="1"/>
</dbReference>
<dbReference type="InterPro" id="IPR014710">
    <property type="entry name" value="RmlC-like_jellyroll"/>
</dbReference>
<sequence>MSALTGTFSALASAGGPARRIVQRTRGHRHGPVTRLMSPADLGQLLKPFIFLDLFDSEGASQGGFGLHPHSGIATLTWITQGGVSYEDTSGETGVVMQGGLEWMVAGGGAWHGGGWAGAEAPARGFQLWVALPPALEQSTAASTYLAPESIPREGPARVLLGHYGAASSAIVAPSSMNYLALRLKAGERWRYQPPAGHTVAWVAISDGGLHTPDSLRAGELAIFEESNGEIDFHAEVDTEFVLGSAVKHPHDLVMGTYSVHTSIEALHEGEARIQQIGKRLRDEGRLR</sequence>
<protein>
    <submittedName>
        <fullName evidence="4">Pirin family protein</fullName>
    </submittedName>
</protein>
<dbReference type="SUPFAM" id="SSF51182">
    <property type="entry name" value="RmlC-like cupins"/>
    <property type="match status" value="1"/>
</dbReference>
<proteinExistence type="inferred from homology"/>
<gene>
    <name evidence="4" type="ORF">ACFOFO_09085</name>
</gene>
<dbReference type="InterPro" id="IPR011051">
    <property type="entry name" value="RmlC_Cupin_sf"/>
</dbReference>
<accession>A0ABV7EZ97</accession>
<reference evidence="5" key="1">
    <citation type="journal article" date="2019" name="Int. J. Syst. Evol. Microbiol.">
        <title>The Global Catalogue of Microorganisms (GCM) 10K type strain sequencing project: providing services to taxonomists for standard genome sequencing and annotation.</title>
        <authorList>
            <consortium name="The Broad Institute Genomics Platform"/>
            <consortium name="The Broad Institute Genome Sequencing Center for Infectious Disease"/>
            <person name="Wu L."/>
            <person name="Ma J."/>
        </authorList>
    </citation>
    <scope>NUCLEOTIDE SEQUENCE [LARGE SCALE GENOMIC DNA]</scope>
    <source>
        <strain evidence="5">KCTC 42986</strain>
    </source>
</reference>
<keyword evidence="5" id="KW-1185">Reference proteome</keyword>
<dbReference type="PANTHER" id="PTHR13903:SF8">
    <property type="entry name" value="PIRIN"/>
    <property type="match status" value="1"/>
</dbReference>
<evidence type="ECO:0000259" key="3">
    <source>
        <dbReference type="Pfam" id="PF02678"/>
    </source>
</evidence>
<dbReference type="Gene3D" id="2.60.120.10">
    <property type="entry name" value="Jelly Rolls"/>
    <property type="match status" value="1"/>
</dbReference>
<dbReference type="PANTHER" id="PTHR13903">
    <property type="entry name" value="PIRIN-RELATED"/>
    <property type="match status" value="1"/>
</dbReference>
<evidence type="ECO:0000256" key="2">
    <source>
        <dbReference type="RuleBase" id="RU003457"/>
    </source>
</evidence>
<dbReference type="Proteomes" id="UP001595530">
    <property type="component" value="Unassembled WGS sequence"/>
</dbReference>
<organism evidence="4 5">
    <name type="scientific">Undibacterium arcticum</name>
    <dbReference type="NCBI Taxonomy" id="1762892"/>
    <lineage>
        <taxon>Bacteria</taxon>
        <taxon>Pseudomonadati</taxon>
        <taxon>Pseudomonadota</taxon>
        <taxon>Betaproteobacteria</taxon>
        <taxon>Burkholderiales</taxon>
        <taxon>Oxalobacteraceae</taxon>
        <taxon>Undibacterium</taxon>
    </lineage>
</organism>
<comment type="similarity">
    <text evidence="1 2">Belongs to the pirin family.</text>
</comment>
<dbReference type="PIRSF" id="PIRSF006232">
    <property type="entry name" value="Pirin"/>
    <property type="match status" value="1"/>
</dbReference>
<name>A0ABV7EZ97_9BURK</name>